<comment type="caution">
    <text evidence="2">The sequence shown here is derived from an EMBL/GenBank/DDBJ whole genome shotgun (WGS) entry which is preliminary data.</text>
</comment>
<dbReference type="NCBIfam" id="NF047595">
    <property type="entry name" value="IS66_ISRel24_TnpA"/>
    <property type="match status" value="1"/>
</dbReference>
<sequence length="199" mass="22581">MYVHKSKDEPVRRFEVFTGDGRRREWSDDQKARIIEENCELGVTVCPVARRHGLTPQQLFTWRRLARKPAEVLSVPRENPMFAPAVVVSPEKPEPKKARPARSPRKNSFWPPQKRVRHRCVMSGGRPRHDAIGPQLAVGILETSTKKGSAARAAFTGADREYRNADRCSRIRRYPYLPGGAFLRVGDRGNRSGVQKLGD</sequence>
<dbReference type="EMBL" id="SIOX01000021">
    <property type="protein sequence ID" value="TAX63116.1"/>
    <property type="molecule type" value="Genomic_DNA"/>
</dbReference>
<dbReference type="Proteomes" id="UP000291659">
    <property type="component" value="Unassembled WGS sequence"/>
</dbReference>
<name>A0ABY1WW17_9HYPH</name>
<evidence type="ECO:0000313" key="3">
    <source>
        <dbReference type="Proteomes" id="UP000291659"/>
    </source>
</evidence>
<dbReference type="InterPro" id="IPR002514">
    <property type="entry name" value="Transposase_8"/>
</dbReference>
<feature type="region of interest" description="Disordered" evidence="1">
    <location>
        <begin position="90"/>
        <end position="111"/>
    </location>
</feature>
<reference evidence="2 3" key="1">
    <citation type="submission" date="2019-02" db="EMBL/GenBank/DDBJ databases">
        <title>The genomic architecture of introgression among sibling species of bacteria.</title>
        <authorList>
            <person name="Cavassim M.I.A."/>
            <person name="Moeskjaer S."/>
            <person name="Moslemi C."/>
            <person name="Fields B."/>
            <person name="Bachmann A."/>
            <person name="Vilhjalmsson B."/>
            <person name="Schierup M.H."/>
            <person name="Young J.P.W."/>
            <person name="Andersen S.U."/>
        </authorList>
    </citation>
    <scope>NUCLEOTIDE SEQUENCE [LARGE SCALE GENOMIC DNA]</scope>
    <source>
        <strain evidence="2 3">SM141A</strain>
    </source>
</reference>
<gene>
    <name evidence="2" type="ORF">ELH98_39250</name>
</gene>
<keyword evidence="3" id="KW-1185">Reference proteome</keyword>
<evidence type="ECO:0000256" key="1">
    <source>
        <dbReference type="SAM" id="MobiDB-lite"/>
    </source>
</evidence>
<dbReference type="SUPFAM" id="SSF48295">
    <property type="entry name" value="TrpR-like"/>
    <property type="match status" value="1"/>
</dbReference>
<dbReference type="Pfam" id="PF01527">
    <property type="entry name" value="HTH_Tnp_1"/>
    <property type="match status" value="1"/>
</dbReference>
<dbReference type="PANTHER" id="PTHR37936:SF3">
    <property type="entry name" value="TRANSPOSASE INSC FOR INSERTION ELEMENT IS2A-RELATED"/>
    <property type="match status" value="1"/>
</dbReference>
<dbReference type="InterPro" id="IPR010921">
    <property type="entry name" value="Trp_repressor/repl_initiator"/>
</dbReference>
<protein>
    <submittedName>
        <fullName evidence="2">Transposase</fullName>
    </submittedName>
</protein>
<evidence type="ECO:0000313" key="2">
    <source>
        <dbReference type="EMBL" id="TAX63116.1"/>
    </source>
</evidence>
<accession>A0ABY1WW17</accession>
<organism evidence="2 3">
    <name type="scientific">Rhizobium ruizarguesonis</name>
    <dbReference type="NCBI Taxonomy" id="2081791"/>
    <lineage>
        <taxon>Bacteria</taxon>
        <taxon>Pseudomonadati</taxon>
        <taxon>Pseudomonadota</taxon>
        <taxon>Alphaproteobacteria</taxon>
        <taxon>Hyphomicrobiales</taxon>
        <taxon>Rhizobiaceae</taxon>
        <taxon>Rhizobium/Agrobacterium group</taxon>
        <taxon>Rhizobium</taxon>
    </lineage>
</organism>
<dbReference type="PANTHER" id="PTHR37936">
    <property type="entry name" value="TRANSPOSASE INSC FOR INSERTION ELEMENT IS2A-RELATED"/>
    <property type="match status" value="1"/>
</dbReference>
<proteinExistence type="predicted"/>